<dbReference type="InterPro" id="IPR036390">
    <property type="entry name" value="WH_DNA-bd_sf"/>
</dbReference>
<sequence length="142" mass="16597">MSSKPMRETIGYLMVLVARAHRNLVSAALADLGLYLGQEILLMYLWEKDGLTQSELVERMEIEPPTLTKMLNRMERSGLLERCRCPEDARSYRVFLTEGGRVLQEPVTQLWHDFEQRILTDFTLEEQLLFRRLLLQVRSNLG</sequence>
<dbReference type="GO" id="GO:0006950">
    <property type="term" value="P:response to stress"/>
    <property type="evidence" value="ECO:0007669"/>
    <property type="project" value="TreeGrafter"/>
</dbReference>
<dbReference type="SUPFAM" id="SSF46785">
    <property type="entry name" value="Winged helix' DNA-binding domain"/>
    <property type="match status" value="1"/>
</dbReference>
<evidence type="ECO:0000259" key="1">
    <source>
        <dbReference type="PROSITE" id="PS50995"/>
    </source>
</evidence>
<dbReference type="InterPro" id="IPR036388">
    <property type="entry name" value="WH-like_DNA-bd_sf"/>
</dbReference>
<dbReference type="RefSeq" id="WP_016876581.1">
    <property type="nucleotide sequence ID" value="NZ_AJLN01000145.1"/>
</dbReference>
<organism evidence="2 3">
    <name type="scientific">Chlorogloeopsis fritschii PCC 6912</name>
    <dbReference type="NCBI Taxonomy" id="211165"/>
    <lineage>
        <taxon>Bacteria</taxon>
        <taxon>Bacillati</taxon>
        <taxon>Cyanobacteriota</taxon>
        <taxon>Cyanophyceae</taxon>
        <taxon>Nostocales</taxon>
        <taxon>Chlorogloeopsidaceae</taxon>
        <taxon>Chlorogloeopsis</taxon>
    </lineage>
</organism>
<dbReference type="CDD" id="cd00090">
    <property type="entry name" value="HTH_ARSR"/>
    <property type="match status" value="1"/>
</dbReference>
<dbReference type="Proteomes" id="UP000268857">
    <property type="component" value="Unassembled WGS sequence"/>
</dbReference>
<dbReference type="Pfam" id="PF01047">
    <property type="entry name" value="MarR"/>
    <property type="match status" value="1"/>
</dbReference>
<dbReference type="PROSITE" id="PS50995">
    <property type="entry name" value="HTH_MARR_2"/>
    <property type="match status" value="1"/>
</dbReference>
<keyword evidence="3" id="KW-1185">Reference proteome</keyword>
<dbReference type="PANTHER" id="PTHR33164:SF43">
    <property type="entry name" value="HTH-TYPE TRANSCRIPTIONAL REPRESSOR YETL"/>
    <property type="match status" value="1"/>
</dbReference>
<dbReference type="AlphaFoldDB" id="A0A433N8A9"/>
<dbReference type="EMBL" id="RSCJ01000016">
    <property type="protein sequence ID" value="RUR77915.1"/>
    <property type="molecule type" value="Genomic_DNA"/>
</dbReference>
<evidence type="ECO:0000313" key="3">
    <source>
        <dbReference type="Proteomes" id="UP000268857"/>
    </source>
</evidence>
<comment type="caution">
    <text evidence="2">The sequence shown here is derived from an EMBL/GenBank/DDBJ whole genome shotgun (WGS) entry which is preliminary data.</text>
</comment>
<dbReference type="OrthoDB" id="6400170at2"/>
<dbReference type="PRINTS" id="PR00598">
    <property type="entry name" value="HTHMARR"/>
</dbReference>
<protein>
    <recommendedName>
        <fullName evidence="1">HTH marR-type domain-containing protein</fullName>
    </recommendedName>
</protein>
<dbReference type="InterPro" id="IPR011991">
    <property type="entry name" value="ArsR-like_HTH"/>
</dbReference>
<reference evidence="2 3" key="1">
    <citation type="journal article" date="2019" name="Genome Biol. Evol.">
        <title>Day and night: Metabolic profiles and evolutionary relationships of six axenic non-marine cyanobacteria.</title>
        <authorList>
            <person name="Will S.E."/>
            <person name="Henke P."/>
            <person name="Boedeker C."/>
            <person name="Huang S."/>
            <person name="Brinkmann H."/>
            <person name="Rohde M."/>
            <person name="Jarek M."/>
            <person name="Friedl T."/>
            <person name="Seufert S."/>
            <person name="Schumacher M."/>
            <person name="Overmann J."/>
            <person name="Neumann-Schaal M."/>
            <person name="Petersen J."/>
        </authorList>
    </citation>
    <scope>NUCLEOTIDE SEQUENCE [LARGE SCALE GENOMIC DNA]</scope>
    <source>
        <strain evidence="2 3">PCC 6912</strain>
    </source>
</reference>
<dbReference type="SMART" id="SM00347">
    <property type="entry name" value="HTH_MARR"/>
    <property type="match status" value="1"/>
</dbReference>
<dbReference type="InterPro" id="IPR039422">
    <property type="entry name" value="MarR/SlyA-like"/>
</dbReference>
<dbReference type="PANTHER" id="PTHR33164">
    <property type="entry name" value="TRANSCRIPTIONAL REGULATOR, MARR FAMILY"/>
    <property type="match status" value="1"/>
</dbReference>
<dbReference type="InterPro" id="IPR000835">
    <property type="entry name" value="HTH_MarR-typ"/>
</dbReference>
<gene>
    <name evidence="2" type="ORF">PCC6912_37960</name>
</gene>
<dbReference type="STRING" id="211165.GCA_000317285_06348"/>
<accession>A0A433N8A9</accession>
<feature type="domain" description="HTH marR-type" evidence="1">
    <location>
        <begin position="7"/>
        <end position="139"/>
    </location>
</feature>
<name>A0A433N8A9_CHLFR</name>
<evidence type="ECO:0000313" key="2">
    <source>
        <dbReference type="EMBL" id="RUR77915.1"/>
    </source>
</evidence>
<dbReference type="Gene3D" id="1.10.10.10">
    <property type="entry name" value="Winged helix-like DNA-binding domain superfamily/Winged helix DNA-binding domain"/>
    <property type="match status" value="1"/>
</dbReference>
<dbReference type="GO" id="GO:0003700">
    <property type="term" value="F:DNA-binding transcription factor activity"/>
    <property type="evidence" value="ECO:0007669"/>
    <property type="project" value="InterPro"/>
</dbReference>
<proteinExistence type="predicted"/>